<dbReference type="Pfam" id="PF10334">
    <property type="entry name" value="BRE4"/>
    <property type="match status" value="1"/>
</dbReference>
<evidence type="ECO:0000259" key="8">
    <source>
        <dbReference type="Pfam" id="PF10337"/>
    </source>
</evidence>
<evidence type="ECO:0008006" key="12">
    <source>
        <dbReference type="Google" id="ProtNLM"/>
    </source>
</evidence>
<name>A0A2J5HEP2_9EURO</name>
<feature type="transmembrane region" description="Helical" evidence="6">
    <location>
        <begin position="610"/>
        <end position="628"/>
    </location>
</feature>
<accession>A0A2J5HEP2</accession>
<evidence type="ECO:0000256" key="4">
    <source>
        <dbReference type="ARBA" id="ARBA00023136"/>
    </source>
</evidence>
<dbReference type="InterPro" id="IPR018823">
    <property type="entry name" value="ArAE_2_N"/>
</dbReference>
<feature type="transmembrane region" description="Helical" evidence="6">
    <location>
        <begin position="44"/>
        <end position="61"/>
    </location>
</feature>
<gene>
    <name evidence="10" type="ORF">BDW42DRAFT_42678</name>
</gene>
<feature type="transmembrane region" description="Helical" evidence="6">
    <location>
        <begin position="89"/>
        <end position="111"/>
    </location>
</feature>
<protein>
    <recommendedName>
        <fullName evidence="12">ER transporter 6TM N-terminal domain-containing protein</fullName>
    </recommendedName>
</protein>
<evidence type="ECO:0000259" key="7">
    <source>
        <dbReference type="Pfam" id="PF10334"/>
    </source>
</evidence>
<dbReference type="PANTHER" id="PTHR37994:SF3">
    <property type="entry name" value="ER TRANSPORTER 6TM N-TERMINAL DOMAIN-CONTAINING PROTEIN"/>
    <property type="match status" value="1"/>
</dbReference>
<evidence type="ECO:0000256" key="3">
    <source>
        <dbReference type="ARBA" id="ARBA00022989"/>
    </source>
</evidence>
<feature type="transmembrane region" description="Helical" evidence="6">
    <location>
        <begin position="756"/>
        <end position="774"/>
    </location>
</feature>
<dbReference type="Pfam" id="PF13515">
    <property type="entry name" value="FUSC_2"/>
    <property type="match status" value="1"/>
</dbReference>
<evidence type="ECO:0000256" key="5">
    <source>
        <dbReference type="SAM" id="MobiDB-lite"/>
    </source>
</evidence>
<keyword evidence="4 6" id="KW-0472">Membrane</keyword>
<evidence type="ECO:0000256" key="6">
    <source>
        <dbReference type="SAM" id="Phobius"/>
    </source>
</evidence>
<keyword evidence="2 6" id="KW-0812">Transmembrane</keyword>
<evidence type="ECO:0000313" key="10">
    <source>
        <dbReference type="EMBL" id="PLN75229.1"/>
    </source>
</evidence>
<keyword evidence="3 6" id="KW-1133">Transmembrane helix</keyword>
<reference evidence="11" key="1">
    <citation type="submission" date="2017-12" db="EMBL/GenBank/DDBJ databases">
        <authorList>
            <consortium name="DOE Joint Genome Institute"/>
            <person name="Mondo S.J."/>
            <person name="Kjaerbolling I."/>
            <person name="Vesth T.C."/>
            <person name="Frisvad J.C."/>
            <person name="Nybo J.L."/>
            <person name="Theobald S."/>
            <person name="Kuo A."/>
            <person name="Bowyer P."/>
            <person name="Matsuda Y."/>
            <person name="Lyhne E.K."/>
            <person name="Kogle M.E."/>
            <person name="Clum A."/>
            <person name="Lipzen A."/>
            <person name="Salamov A."/>
            <person name="Ngan C.Y."/>
            <person name="Daum C."/>
            <person name="Chiniquy J."/>
            <person name="Barry K."/>
            <person name="LaButti K."/>
            <person name="Haridas S."/>
            <person name="Simmons B.A."/>
            <person name="Magnuson J.K."/>
            <person name="Mortensen U.H."/>
            <person name="Larsen T.O."/>
            <person name="Grigoriev I.V."/>
            <person name="Baker S.E."/>
            <person name="Andersen M.R."/>
            <person name="Nordberg H.P."/>
            <person name="Cantor M.N."/>
            <person name="Hua S.X."/>
        </authorList>
    </citation>
    <scope>NUCLEOTIDE SEQUENCE [LARGE SCALE GENOMIC DNA]</scope>
    <source>
        <strain evidence="11">IBT 19404</strain>
    </source>
</reference>
<feature type="transmembrane region" description="Helical" evidence="6">
    <location>
        <begin position="163"/>
        <end position="181"/>
    </location>
</feature>
<proteinExistence type="predicted"/>
<dbReference type="Proteomes" id="UP000235023">
    <property type="component" value="Unassembled WGS sequence"/>
</dbReference>
<feature type="transmembrane region" description="Helical" evidence="6">
    <location>
        <begin position="662"/>
        <end position="680"/>
    </location>
</feature>
<dbReference type="AlphaFoldDB" id="A0A2J5HEP2"/>
<feature type="transmembrane region" description="Helical" evidence="6">
    <location>
        <begin position="222"/>
        <end position="241"/>
    </location>
</feature>
<dbReference type="PANTHER" id="PTHR37994">
    <property type="entry name" value="ARAE_2_N DOMAIN-CONTAINING PROTEIN-RELATED"/>
    <property type="match status" value="1"/>
</dbReference>
<dbReference type="InterPro" id="IPR049453">
    <property type="entry name" value="Memb_transporter_dom"/>
</dbReference>
<sequence length="1000" mass="111098">MSRTGSNPARQQLVAETLRNASTAQKKRRLPPFLDHFNGRDLKIFFRCWVGAWVACLLIFINPSLQNIGTATFFACLVQLMLPPSGIVLIYLLGALSLFLGICLAWAWGLIVMKAAMAARPAADRQARLQSLQQLAGAQANATGIAPGAAAQRLIYDGHMLDARVSAVTFCMVCTFIYLMARLRASNPKLAFTQIFSTIISDLFLNYVPLLPSFSGTMPLGLVKPAGIGVGLGLASSILFFPRSTSHVVLDSMEDIVELLKMPLALTSLALDKDGEELDIKQLQKTRSTIIGLYQKMEPALAFLPLDFSVGCWGARDVETFKEPMRQAMASILSLLELHMNRIYGEVRSADALKRHEERKSMQNDDEKRPHQIGGHQLSQLGEMLDGFRYPDSQPLHDEMVKELLGTGTEAIAACLEGLDVVKSCIHMVNCRRWFWRPSAAEREELYQRSQAALESLRETHVSFVHETTEFLHAEYGPFLDDISAMPPQEKVGRFRGLMVGMAFEDQMSKVLERTEALLAQVSKVFHDSPHTRLWFPTGLQHAFSWAAGKGDKAPAMEQTTDNDPDDVSDLTKAAQEKLRISRKYRGKQRSWIGRAILGTYHWFTSNDGLYAMRMVVVTIALAIPGVLPHTAGFYYREKGLWALIMAQTGMLVYMADFTFSVISRVVGTIVGGALGLLAWYIGSGMGDGNPYGLSAIVGAMLVIFMWVRLYLPPNLLQGGIMGGATFLLVVAYSYDDTHIPQYGSPGLGYTVFWRRLLLVLIGITAATIVQIIPHPPSASKHIRKSLSNTIRTISDHYALLLSSWAPHHNHQNQTPTEGQLLAEPISLQLAESLVTLDSPIQLLRFEFSSSRFDSASLDRVKRLCHNLNRNLGRLLLLSGSLPQEHRDRLARQTGLLDHRAIGEVMAVLGVCEQALQSEDAPPEILPSPLVRRAFEYWRLHPEEVGALKAERVRDEDERRYCVALSAYLKFLGTVDELVLVIKEVLGEAHLVSRDLVALV</sequence>
<comment type="subcellular location">
    <subcellularLocation>
        <location evidence="1">Membrane</location>
        <topology evidence="1">Multi-pass membrane protein</topology>
    </subcellularLocation>
</comment>
<feature type="transmembrane region" description="Helical" evidence="6">
    <location>
        <begin position="692"/>
        <end position="710"/>
    </location>
</feature>
<dbReference type="Pfam" id="PF10337">
    <property type="entry name" value="ArAE_2_N"/>
    <property type="match status" value="1"/>
</dbReference>
<evidence type="ECO:0000313" key="11">
    <source>
        <dbReference type="Proteomes" id="UP000235023"/>
    </source>
</evidence>
<evidence type="ECO:0000259" key="9">
    <source>
        <dbReference type="Pfam" id="PF13515"/>
    </source>
</evidence>
<feature type="compositionally biased region" description="Basic and acidic residues" evidence="5">
    <location>
        <begin position="354"/>
        <end position="370"/>
    </location>
</feature>
<dbReference type="GO" id="GO:0016020">
    <property type="term" value="C:membrane"/>
    <property type="evidence" value="ECO:0007669"/>
    <property type="project" value="UniProtKB-SubCell"/>
</dbReference>
<feature type="transmembrane region" description="Helical" evidence="6">
    <location>
        <begin position="716"/>
        <end position="735"/>
    </location>
</feature>
<keyword evidence="11" id="KW-1185">Reference proteome</keyword>
<feature type="region of interest" description="Disordered" evidence="5">
    <location>
        <begin position="354"/>
        <end position="373"/>
    </location>
</feature>
<feature type="domain" description="Integral membrane bound transporter" evidence="9">
    <location>
        <begin position="622"/>
        <end position="769"/>
    </location>
</feature>
<feature type="domain" description="Putative ER transporter 6TM N-terminal" evidence="8">
    <location>
        <begin position="30"/>
        <end position="474"/>
    </location>
</feature>
<organism evidence="10 11">
    <name type="scientific">Aspergillus taichungensis</name>
    <dbReference type="NCBI Taxonomy" id="482145"/>
    <lineage>
        <taxon>Eukaryota</taxon>
        <taxon>Fungi</taxon>
        <taxon>Dikarya</taxon>
        <taxon>Ascomycota</taxon>
        <taxon>Pezizomycotina</taxon>
        <taxon>Eurotiomycetes</taxon>
        <taxon>Eurotiomycetidae</taxon>
        <taxon>Eurotiales</taxon>
        <taxon>Aspergillaceae</taxon>
        <taxon>Aspergillus</taxon>
        <taxon>Aspergillus subgen. Circumdati</taxon>
    </lineage>
</organism>
<dbReference type="InterPro" id="IPR018820">
    <property type="entry name" value="BRE4-related_DUF2421"/>
</dbReference>
<feature type="domain" description="DUF2421" evidence="7">
    <location>
        <begin position="774"/>
        <end position="990"/>
    </location>
</feature>
<dbReference type="EMBL" id="KZ559658">
    <property type="protein sequence ID" value="PLN75229.1"/>
    <property type="molecule type" value="Genomic_DNA"/>
</dbReference>
<dbReference type="OrthoDB" id="2274698at2759"/>
<evidence type="ECO:0000256" key="1">
    <source>
        <dbReference type="ARBA" id="ARBA00004141"/>
    </source>
</evidence>
<evidence type="ECO:0000256" key="2">
    <source>
        <dbReference type="ARBA" id="ARBA00022692"/>
    </source>
</evidence>